<evidence type="ECO:0000259" key="1">
    <source>
        <dbReference type="PROSITE" id="PS51094"/>
    </source>
</evidence>
<reference evidence="2" key="1">
    <citation type="journal article" date="2020" name="mSystems">
        <title>Genome- and Community-Level Interaction Insights into Carbon Utilization and Element Cycling Functions of Hydrothermarchaeota in Hydrothermal Sediment.</title>
        <authorList>
            <person name="Zhou Z."/>
            <person name="Liu Y."/>
            <person name="Xu W."/>
            <person name="Pan J."/>
            <person name="Luo Z.H."/>
            <person name="Li M."/>
        </authorList>
    </citation>
    <scope>NUCLEOTIDE SEQUENCE</scope>
    <source>
        <strain evidence="2">SpSt-997</strain>
    </source>
</reference>
<dbReference type="SUPFAM" id="SSF55804">
    <property type="entry name" value="Phoshotransferase/anion transport protein"/>
    <property type="match status" value="1"/>
</dbReference>
<dbReference type="AlphaFoldDB" id="A0A8J4HBA4"/>
<dbReference type="PANTHER" id="PTHR47738">
    <property type="entry name" value="PTS SYSTEM FRUCTOSE-LIKE EIIA COMPONENT-RELATED"/>
    <property type="match status" value="1"/>
</dbReference>
<proteinExistence type="predicted"/>
<dbReference type="InterPro" id="IPR002178">
    <property type="entry name" value="PTS_EIIA_type-2_dom"/>
</dbReference>
<dbReference type="PROSITE" id="PS51094">
    <property type="entry name" value="PTS_EIIA_TYPE_2"/>
    <property type="match status" value="1"/>
</dbReference>
<dbReference type="InterPro" id="IPR016152">
    <property type="entry name" value="PTrfase/Anion_transptr"/>
</dbReference>
<sequence>MDLQRLLTPARVILNLRAADKRALLQDLAGRIAPSAGLAREAVLAALLAREELGSTGVGRGFALPHARLDRLENFVGLFARLAAPITFDAIDEQPVDLVFLLLIPGQAANEHLAVLAAISRRMRDPACARRLRQAASEAEAYDILTAAET</sequence>
<name>A0A8J4HBA4_9PROT</name>
<accession>A0A8J4HBA4</accession>
<gene>
    <name evidence="2" type="ORF">ENY07_03895</name>
</gene>
<dbReference type="InterPro" id="IPR051541">
    <property type="entry name" value="PTS_SugarTrans_NitroReg"/>
</dbReference>
<protein>
    <recommendedName>
        <fullName evidence="1">PTS EIIA type-2 domain-containing protein</fullName>
    </recommendedName>
</protein>
<dbReference type="EMBL" id="DTQM01000076">
    <property type="protein sequence ID" value="HGC42355.1"/>
    <property type="molecule type" value="Genomic_DNA"/>
</dbReference>
<organism evidence="2">
    <name type="scientific">Acidicaldus sp</name>
    <dbReference type="NCBI Taxonomy" id="1872105"/>
    <lineage>
        <taxon>Bacteria</taxon>
        <taxon>Pseudomonadati</taxon>
        <taxon>Pseudomonadota</taxon>
        <taxon>Alphaproteobacteria</taxon>
        <taxon>Acetobacterales</taxon>
        <taxon>Acetobacteraceae</taxon>
        <taxon>Acidicaldus</taxon>
    </lineage>
</organism>
<dbReference type="Pfam" id="PF00359">
    <property type="entry name" value="PTS_EIIA_2"/>
    <property type="match status" value="1"/>
</dbReference>
<dbReference type="GO" id="GO:0030295">
    <property type="term" value="F:protein kinase activator activity"/>
    <property type="evidence" value="ECO:0007669"/>
    <property type="project" value="TreeGrafter"/>
</dbReference>
<dbReference type="Gene3D" id="3.40.930.10">
    <property type="entry name" value="Mannitol-specific EII, Chain A"/>
    <property type="match status" value="1"/>
</dbReference>
<dbReference type="CDD" id="cd00211">
    <property type="entry name" value="PTS_IIA_fru"/>
    <property type="match status" value="1"/>
</dbReference>
<evidence type="ECO:0000313" key="2">
    <source>
        <dbReference type="EMBL" id="HGC42355.1"/>
    </source>
</evidence>
<feature type="domain" description="PTS EIIA type-2" evidence="1">
    <location>
        <begin position="5"/>
        <end position="148"/>
    </location>
</feature>
<dbReference type="PANTHER" id="PTHR47738:SF1">
    <property type="entry name" value="NITROGEN REGULATORY PROTEIN"/>
    <property type="match status" value="1"/>
</dbReference>
<comment type="caution">
    <text evidence="2">The sequence shown here is derived from an EMBL/GenBank/DDBJ whole genome shotgun (WGS) entry which is preliminary data.</text>
</comment>